<evidence type="ECO:0000256" key="2">
    <source>
        <dbReference type="ARBA" id="ARBA00023125"/>
    </source>
</evidence>
<organism evidence="5 6">
    <name type="scientific">Chitinibacter fontanus</name>
    <dbReference type="NCBI Taxonomy" id="1737446"/>
    <lineage>
        <taxon>Bacteria</taxon>
        <taxon>Pseudomonadati</taxon>
        <taxon>Pseudomonadota</taxon>
        <taxon>Betaproteobacteria</taxon>
        <taxon>Neisseriales</taxon>
        <taxon>Chitinibacteraceae</taxon>
        <taxon>Chitinibacter</taxon>
    </lineage>
</organism>
<dbReference type="InterPro" id="IPR000843">
    <property type="entry name" value="HTH_LacI"/>
</dbReference>
<dbReference type="SMART" id="SM00354">
    <property type="entry name" value="HTH_LACI"/>
    <property type="match status" value="1"/>
</dbReference>
<feature type="domain" description="HTH lacI-type" evidence="4">
    <location>
        <begin position="3"/>
        <end position="46"/>
    </location>
</feature>
<dbReference type="PANTHER" id="PTHR30146">
    <property type="entry name" value="LACI-RELATED TRANSCRIPTIONAL REPRESSOR"/>
    <property type="match status" value="1"/>
</dbReference>
<name>A0A7D5VB19_9NEIS</name>
<dbReference type="InterPro" id="IPR010982">
    <property type="entry name" value="Lambda_DNA-bd_dom_sf"/>
</dbReference>
<dbReference type="Proteomes" id="UP000510822">
    <property type="component" value="Chromosome"/>
</dbReference>
<dbReference type="InterPro" id="IPR028082">
    <property type="entry name" value="Peripla_BP_I"/>
</dbReference>
<dbReference type="Pfam" id="PF13377">
    <property type="entry name" value="Peripla_BP_3"/>
    <property type="match status" value="1"/>
</dbReference>
<dbReference type="PROSITE" id="PS50932">
    <property type="entry name" value="HTH_LACI_2"/>
    <property type="match status" value="1"/>
</dbReference>
<keyword evidence="6" id="KW-1185">Reference proteome</keyword>
<keyword evidence="3" id="KW-0804">Transcription</keyword>
<dbReference type="KEGG" id="cfon:HZU75_13695"/>
<dbReference type="SUPFAM" id="SSF53822">
    <property type="entry name" value="Periplasmic binding protein-like I"/>
    <property type="match status" value="1"/>
</dbReference>
<accession>A0A7D5VB19</accession>
<dbReference type="PROSITE" id="PS00356">
    <property type="entry name" value="HTH_LACI_1"/>
    <property type="match status" value="1"/>
</dbReference>
<dbReference type="RefSeq" id="WP_180306573.1">
    <property type="nucleotide sequence ID" value="NZ_CP058952.1"/>
</dbReference>
<dbReference type="GO" id="GO:0000976">
    <property type="term" value="F:transcription cis-regulatory region binding"/>
    <property type="evidence" value="ECO:0007669"/>
    <property type="project" value="TreeGrafter"/>
</dbReference>
<evidence type="ECO:0000256" key="3">
    <source>
        <dbReference type="ARBA" id="ARBA00023163"/>
    </source>
</evidence>
<evidence type="ECO:0000313" key="5">
    <source>
        <dbReference type="EMBL" id="QLI82495.1"/>
    </source>
</evidence>
<dbReference type="CDD" id="cd01392">
    <property type="entry name" value="HTH_LacI"/>
    <property type="match status" value="1"/>
</dbReference>
<dbReference type="InterPro" id="IPR046335">
    <property type="entry name" value="LacI/GalR-like_sensor"/>
</dbReference>
<dbReference type="PANTHER" id="PTHR30146:SF109">
    <property type="entry name" value="HTH-TYPE TRANSCRIPTIONAL REGULATOR GALS"/>
    <property type="match status" value="1"/>
</dbReference>
<evidence type="ECO:0000259" key="4">
    <source>
        <dbReference type="PROSITE" id="PS50932"/>
    </source>
</evidence>
<gene>
    <name evidence="5" type="ORF">HZU75_13695</name>
</gene>
<dbReference type="SUPFAM" id="SSF47413">
    <property type="entry name" value="lambda repressor-like DNA-binding domains"/>
    <property type="match status" value="1"/>
</dbReference>
<keyword evidence="2 5" id="KW-0238">DNA-binding</keyword>
<dbReference type="Gene3D" id="3.40.50.2300">
    <property type="match status" value="2"/>
</dbReference>
<dbReference type="Gene3D" id="1.10.260.40">
    <property type="entry name" value="lambda repressor-like DNA-binding domains"/>
    <property type="match status" value="1"/>
</dbReference>
<reference evidence="5 6" key="1">
    <citation type="journal article" date="2016" name="Int. J. Syst. Evol. Microbiol.">
        <title>Chitinibacter fontanus sp. nov., isolated from a spring.</title>
        <authorList>
            <person name="Sheu S.Y."/>
            <person name="Li Y.S."/>
            <person name="Young C.C."/>
            <person name="Chen W.M."/>
        </authorList>
    </citation>
    <scope>NUCLEOTIDE SEQUENCE [LARGE SCALE GENOMIC DNA]</scope>
    <source>
        <strain evidence="5 6">STM-7</strain>
    </source>
</reference>
<dbReference type="GO" id="GO:0003700">
    <property type="term" value="F:DNA-binding transcription factor activity"/>
    <property type="evidence" value="ECO:0007669"/>
    <property type="project" value="TreeGrafter"/>
</dbReference>
<keyword evidence="1" id="KW-0805">Transcription regulation</keyword>
<dbReference type="EMBL" id="CP058952">
    <property type="protein sequence ID" value="QLI82495.1"/>
    <property type="molecule type" value="Genomic_DNA"/>
</dbReference>
<sequence>MSISLRELAQAAGVSVGTASRALKHQAGVSEATRQQVLGLAQSLGYDIARLQAKPIERILFLMHADHATAAAAPFYAEVRCGAEMVCAQQGIELKPFSINASSSIRRQVLQQEIDAILVVGYIEPATLAAIQALGKPLTMVDTAAPFVPSINPDNQAGAQAMTVHLIASGRQRIAFVSGSLAHHSIRLRERGYRMALFAAQRLADPALEVLIPAGLSLQAGVEQALDELLKLATPPDAIVAYNDLCALEILAQLRARGVAVPQQIAVAGFDDIAAADALQLSTIAVDKAALGSAGITQLLQHASHQTVRDELHPIDLILRHSTATEGASHALA</sequence>
<dbReference type="CDD" id="cd06267">
    <property type="entry name" value="PBP1_LacI_sugar_binding-like"/>
    <property type="match status" value="1"/>
</dbReference>
<proteinExistence type="predicted"/>
<dbReference type="Pfam" id="PF00356">
    <property type="entry name" value="LacI"/>
    <property type="match status" value="1"/>
</dbReference>
<evidence type="ECO:0000256" key="1">
    <source>
        <dbReference type="ARBA" id="ARBA00023015"/>
    </source>
</evidence>
<protein>
    <submittedName>
        <fullName evidence="5">LacI family DNA-binding transcriptional regulator</fullName>
    </submittedName>
</protein>
<dbReference type="AlphaFoldDB" id="A0A7D5VB19"/>
<evidence type="ECO:0000313" key="6">
    <source>
        <dbReference type="Proteomes" id="UP000510822"/>
    </source>
</evidence>